<keyword evidence="5" id="KW-1185">Reference proteome</keyword>
<evidence type="ECO:0000256" key="3">
    <source>
        <dbReference type="SAM" id="Coils"/>
    </source>
</evidence>
<gene>
    <name evidence="4" type="ORF">ASPZODRAFT_137135</name>
</gene>
<evidence type="ECO:0000313" key="4">
    <source>
        <dbReference type="EMBL" id="OJJ42740.1"/>
    </source>
</evidence>
<proteinExistence type="predicted"/>
<evidence type="ECO:0000256" key="2">
    <source>
        <dbReference type="ARBA" id="ARBA00023242"/>
    </source>
</evidence>
<dbReference type="GO" id="GO:0005634">
    <property type="term" value="C:nucleus"/>
    <property type="evidence" value="ECO:0007669"/>
    <property type="project" value="UniProtKB-SubCell"/>
</dbReference>
<dbReference type="GO" id="GO:0003700">
    <property type="term" value="F:DNA-binding transcription factor activity"/>
    <property type="evidence" value="ECO:0007669"/>
    <property type="project" value="TreeGrafter"/>
</dbReference>
<keyword evidence="2" id="KW-0539">Nucleus</keyword>
<dbReference type="PANTHER" id="PTHR37534">
    <property type="entry name" value="TRANSCRIPTIONAL ACTIVATOR PROTEIN UGA3"/>
    <property type="match status" value="1"/>
</dbReference>
<dbReference type="EMBL" id="KV878357">
    <property type="protein sequence ID" value="OJJ42740.1"/>
    <property type="molecule type" value="Genomic_DNA"/>
</dbReference>
<dbReference type="PANTHER" id="PTHR37534:SF49">
    <property type="entry name" value="LYSINE BIOSYNTHESIS REGULATORY PROTEIN LYS14"/>
    <property type="match status" value="1"/>
</dbReference>
<keyword evidence="3" id="KW-0175">Coiled coil</keyword>
<dbReference type="GO" id="GO:0000976">
    <property type="term" value="F:transcription cis-regulatory region binding"/>
    <property type="evidence" value="ECO:0007669"/>
    <property type="project" value="TreeGrafter"/>
</dbReference>
<sequence>MLGEIDVWNGLSHGLLLLINDILDLKNSEDKQGRVHGLEHRLETCVQVLPLSLQRHTRASLLESTAEAYRLAAWILLQESCREEFLGIALEKLERRREEEEEAILQLVEQVIGGLDYLPISWPLWPLFIASCVCVDEETQRRAFALFSLAAQKAPFENILRAQTVAQLVWQRRPRASLGVFPWQVVLQFLGWETSFA</sequence>
<dbReference type="GeneID" id="34610688"/>
<dbReference type="AlphaFoldDB" id="A0A1L9S6H5"/>
<dbReference type="InterPro" id="IPR021858">
    <property type="entry name" value="Fun_TF"/>
</dbReference>
<dbReference type="Pfam" id="PF11951">
    <property type="entry name" value="Fungal_trans_2"/>
    <property type="match status" value="1"/>
</dbReference>
<dbReference type="GO" id="GO:0045944">
    <property type="term" value="P:positive regulation of transcription by RNA polymerase II"/>
    <property type="evidence" value="ECO:0007669"/>
    <property type="project" value="TreeGrafter"/>
</dbReference>
<evidence type="ECO:0000313" key="5">
    <source>
        <dbReference type="Proteomes" id="UP000184188"/>
    </source>
</evidence>
<feature type="coiled-coil region" evidence="3">
    <location>
        <begin position="83"/>
        <end position="110"/>
    </location>
</feature>
<reference evidence="5" key="1">
    <citation type="journal article" date="2017" name="Genome Biol.">
        <title>Comparative genomics reveals high biological diversity and specific adaptations in the industrially and medically important fungal genus Aspergillus.</title>
        <authorList>
            <person name="de Vries R.P."/>
            <person name="Riley R."/>
            <person name="Wiebenga A."/>
            <person name="Aguilar-Osorio G."/>
            <person name="Amillis S."/>
            <person name="Uchima C.A."/>
            <person name="Anderluh G."/>
            <person name="Asadollahi M."/>
            <person name="Askin M."/>
            <person name="Barry K."/>
            <person name="Battaglia E."/>
            <person name="Bayram O."/>
            <person name="Benocci T."/>
            <person name="Braus-Stromeyer S.A."/>
            <person name="Caldana C."/>
            <person name="Canovas D."/>
            <person name="Cerqueira G.C."/>
            <person name="Chen F."/>
            <person name="Chen W."/>
            <person name="Choi C."/>
            <person name="Clum A."/>
            <person name="Dos Santos R.A."/>
            <person name="Damasio A.R."/>
            <person name="Diallinas G."/>
            <person name="Emri T."/>
            <person name="Fekete E."/>
            <person name="Flipphi M."/>
            <person name="Freyberg S."/>
            <person name="Gallo A."/>
            <person name="Gournas C."/>
            <person name="Habgood R."/>
            <person name="Hainaut M."/>
            <person name="Harispe M.L."/>
            <person name="Henrissat B."/>
            <person name="Hilden K.S."/>
            <person name="Hope R."/>
            <person name="Hossain A."/>
            <person name="Karabika E."/>
            <person name="Karaffa L."/>
            <person name="Karanyi Z."/>
            <person name="Krasevec N."/>
            <person name="Kuo A."/>
            <person name="Kusch H."/>
            <person name="LaButti K."/>
            <person name="Lagendijk E.L."/>
            <person name="Lapidus A."/>
            <person name="Levasseur A."/>
            <person name="Lindquist E."/>
            <person name="Lipzen A."/>
            <person name="Logrieco A.F."/>
            <person name="MacCabe A."/>
            <person name="Maekelae M.R."/>
            <person name="Malavazi I."/>
            <person name="Melin P."/>
            <person name="Meyer V."/>
            <person name="Mielnichuk N."/>
            <person name="Miskei M."/>
            <person name="Molnar A.P."/>
            <person name="Mule G."/>
            <person name="Ngan C.Y."/>
            <person name="Orejas M."/>
            <person name="Orosz E."/>
            <person name="Ouedraogo J.P."/>
            <person name="Overkamp K.M."/>
            <person name="Park H.-S."/>
            <person name="Perrone G."/>
            <person name="Piumi F."/>
            <person name="Punt P.J."/>
            <person name="Ram A.F."/>
            <person name="Ramon A."/>
            <person name="Rauscher S."/>
            <person name="Record E."/>
            <person name="Riano-Pachon D.M."/>
            <person name="Robert V."/>
            <person name="Roehrig J."/>
            <person name="Ruller R."/>
            <person name="Salamov A."/>
            <person name="Salih N.S."/>
            <person name="Samson R.A."/>
            <person name="Sandor E."/>
            <person name="Sanguinetti M."/>
            <person name="Schuetze T."/>
            <person name="Sepcic K."/>
            <person name="Shelest E."/>
            <person name="Sherlock G."/>
            <person name="Sophianopoulou V."/>
            <person name="Squina F.M."/>
            <person name="Sun H."/>
            <person name="Susca A."/>
            <person name="Todd R.B."/>
            <person name="Tsang A."/>
            <person name="Unkles S.E."/>
            <person name="van de Wiele N."/>
            <person name="van Rossen-Uffink D."/>
            <person name="Oliveira J.V."/>
            <person name="Vesth T.C."/>
            <person name="Visser J."/>
            <person name="Yu J.-H."/>
            <person name="Zhou M."/>
            <person name="Andersen M.R."/>
            <person name="Archer D.B."/>
            <person name="Baker S.E."/>
            <person name="Benoit I."/>
            <person name="Brakhage A.A."/>
            <person name="Braus G.H."/>
            <person name="Fischer R."/>
            <person name="Frisvad J.C."/>
            <person name="Goldman G.H."/>
            <person name="Houbraken J."/>
            <person name="Oakley B."/>
            <person name="Pocsi I."/>
            <person name="Scazzocchio C."/>
            <person name="Seiboth B."/>
            <person name="vanKuyk P.A."/>
            <person name="Wortman J."/>
            <person name="Dyer P.S."/>
            <person name="Grigoriev I.V."/>
        </authorList>
    </citation>
    <scope>NUCLEOTIDE SEQUENCE [LARGE SCALE GENOMIC DNA]</scope>
    <source>
        <strain evidence="5">CBS 506.65</strain>
    </source>
</reference>
<comment type="subcellular location">
    <subcellularLocation>
        <location evidence="1">Nucleus</location>
    </subcellularLocation>
</comment>
<organism evidence="4 5">
    <name type="scientific">Penicilliopsis zonata CBS 506.65</name>
    <dbReference type="NCBI Taxonomy" id="1073090"/>
    <lineage>
        <taxon>Eukaryota</taxon>
        <taxon>Fungi</taxon>
        <taxon>Dikarya</taxon>
        <taxon>Ascomycota</taxon>
        <taxon>Pezizomycotina</taxon>
        <taxon>Eurotiomycetes</taxon>
        <taxon>Eurotiomycetidae</taxon>
        <taxon>Eurotiales</taxon>
        <taxon>Aspergillaceae</taxon>
        <taxon>Penicilliopsis</taxon>
    </lineage>
</organism>
<protein>
    <submittedName>
        <fullName evidence="4">Uncharacterized protein</fullName>
    </submittedName>
</protein>
<dbReference type="RefSeq" id="XP_022577250.1">
    <property type="nucleotide sequence ID" value="XM_022724223.1"/>
</dbReference>
<dbReference type="OrthoDB" id="5333823at2759"/>
<dbReference type="Proteomes" id="UP000184188">
    <property type="component" value="Unassembled WGS sequence"/>
</dbReference>
<name>A0A1L9S6H5_9EURO</name>
<evidence type="ECO:0000256" key="1">
    <source>
        <dbReference type="ARBA" id="ARBA00004123"/>
    </source>
</evidence>
<dbReference type="STRING" id="1073090.A0A1L9S6H5"/>
<dbReference type="VEuPathDB" id="FungiDB:ASPZODRAFT_137135"/>
<accession>A0A1L9S6H5</accession>